<sequence length="273" mass="29206">MSDKSRAFRLLHESGNTFVIPNPWDIGTARILEQMGFMALATTSAGLAFSLGVAEGQVSWQQTIHQCRNLAAATALPVSADLEKGAGNSPDSAAETIEIAVDAGLAGCSLEDYSGRPEVPIFDLSLAVERIAAAAESRAICDPDFVITARAENFMWGNRDLDETILRLQAFEKAGADVLYAPGIDDLSMIQTLCSSVTKPVNVVMGLPGNVYSVEELSQAGVRRISVGASMARFAYGAFVQAAREVSHDGTFTYAKQAIGFSELEAFFRRANQ</sequence>
<dbReference type="InterPro" id="IPR039556">
    <property type="entry name" value="ICL/PEPM"/>
</dbReference>
<dbReference type="Pfam" id="PF13714">
    <property type="entry name" value="PEP_mutase"/>
    <property type="match status" value="1"/>
</dbReference>
<dbReference type="CDD" id="cd00377">
    <property type="entry name" value="ICL_PEPM"/>
    <property type="match status" value="1"/>
</dbReference>
<dbReference type="SUPFAM" id="SSF51621">
    <property type="entry name" value="Phosphoenolpyruvate/pyruvate domain"/>
    <property type="match status" value="1"/>
</dbReference>
<dbReference type="InterPro" id="IPR040442">
    <property type="entry name" value="Pyrv_kinase-like_dom_sf"/>
</dbReference>
<organism evidence="2">
    <name type="scientific">Klebsiella sp. T4-1</name>
    <dbReference type="NCBI Taxonomy" id="1778874"/>
    <lineage>
        <taxon>Bacteria</taxon>
        <taxon>Pseudomonadati</taxon>
        <taxon>Pseudomonadota</taxon>
        <taxon>Gammaproteobacteria</taxon>
        <taxon>Enterobacterales</taxon>
        <taxon>Enterobacteriaceae</taxon>
        <taxon>Klebsiella/Raoultella group</taxon>
        <taxon>Klebsiella</taxon>
    </lineage>
</organism>
<reference evidence="2" key="1">
    <citation type="journal article" date="2016" name="BMC Genomics">
        <title>A multi-substrate approach for functional metagenomics-based screening for (hemi)cellulases in two wheat straw-degrading microbial consortia unveils novel thermoalkaliphilic enzymes.</title>
        <authorList>
            <person name="Maruthamuthu M."/>
            <person name="Jimenez D.J."/>
            <person name="Stevens P."/>
            <person name="van Elsas J.D."/>
        </authorList>
    </citation>
    <scope>NUCLEOTIDE SEQUENCE</scope>
    <source>
        <strain evidence="2">T4-1Contig1</strain>
    </source>
</reference>
<dbReference type="EMBL" id="KU505138">
    <property type="protein sequence ID" value="AMK07476.1"/>
    <property type="molecule type" value="Genomic_DNA"/>
</dbReference>
<dbReference type="InterPro" id="IPR015813">
    <property type="entry name" value="Pyrv/PenolPyrv_kinase-like_dom"/>
</dbReference>
<gene>
    <name evidence="2" type="primary">ccxP</name>
</gene>
<keyword evidence="1" id="KW-0479">Metal-binding</keyword>
<dbReference type="Gene3D" id="6.10.250.2750">
    <property type="match status" value="1"/>
</dbReference>
<proteinExistence type="predicted"/>
<evidence type="ECO:0000313" key="2">
    <source>
        <dbReference type="EMBL" id="AMK07476.1"/>
    </source>
</evidence>
<dbReference type="Gene3D" id="3.20.20.60">
    <property type="entry name" value="Phosphoenolpyruvate-binding domains"/>
    <property type="match status" value="1"/>
</dbReference>
<keyword evidence="2" id="KW-0808">Transferase</keyword>
<dbReference type="AlphaFoldDB" id="A0A140D6I0"/>
<dbReference type="PANTHER" id="PTHR42905:SF16">
    <property type="entry name" value="CARBOXYPHOSPHONOENOLPYRUVATE PHOSPHONOMUTASE-LIKE PROTEIN (AFU_ORTHOLOGUE AFUA_5G07230)"/>
    <property type="match status" value="1"/>
</dbReference>
<protein>
    <submittedName>
        <fullName evidence="2">Putative carboxyvinyl-carboxyphosphonate phosphorylmutase</fullName>
        <ecNumber evidence="2">2.7.8.23</ecNumber>
    </submittedName>
</protein>
<evidence type="ECO:0000256" key="1">
    <source>
        <dbReference type="ARBA" id="ARBA00022723"/>
    </source>
</evidence>
<dbReference type="PANTHER" id="PTHR42905">
    <property type="entry name" value="PHOSPHOENOLPYRUVATE CARBOXYLASE"/>
    <property type="match status" value="1"/>
</dbReference>
<dbReference type="GO" id="GO:0046872">
    <property type="term" value="F:metal ion binding"/>
    <property type="evidence" value="ECO:0007669"/>
    <property type="project" value="UniProtKB-KW"/>
</dbReference>
<dbReference type="EC" id="2.7.8.23" evidence="2"/>
<name>A0A140D6I0_9ENTR</name>
<accession>A0A140D6I0</accession>
<dbReference type="GO" id="GO:0008807">
    <property type="term" value="F:carboxyvinyl-carboxyphosphonate phosphorylmutase activity"/>
    <property type="evidence" value="ECO:0007669"/>
    <property type="project" value="UniProtKB-EC"/>
</dbReference>